<feature type="domain" description="RCK N-terminal" evidence="1">
    <location>
        <begin position="3"/>
        <end position="119"/>
    </location>
</feature>
<dbReference type="Pfam" id="PF02254">
    <property type="entry name" value="TrkA_N"/>
    <property type="match status" value="1"/>
</dbReference>
<dbReference type="Proteomes" id="UP000184184">
    <property type="component" value="Unassembled WGS sequence"/>
</dbReference>
<keyword evidence="4" id="KW-1185">Reference proteome</keyword>
<dbReference type="InterPro" id="IPR003148">
    <property type="entry name" value="RCK_N"/>
</dbReference>
<evidence type="ECO:0000313" key="4">
    <source>
        <dbReference type="Proteomes" id="UP000184184"/>
    </source>
</evidence>
<dbReference type="InterPro" id="IPR050721">
    <property type="entry name" value="Trk_Ktr_HKT_K-transport"/>
</dbReference>
<dbReference type="SUPFAM" id="SSF116726">
    <property type="entry name" value="TrkA C-terminal domain-like"/>
    <property type="match status" value="1"/>
</dbReference>
<dbReference type="Gene3D" id="3.30.70.1450">
    <property type="entry name" value="Regulator of K+ conductance, C-terminal domain"/>
    <property type="match status" value="1"/>
</dbReference>
<evidence type="ECO:0000313" key="3">
    <source>
        <dbReference type="EMBL" id="SHM64893.1"/>
    </source>
</evidence>
<dbReference type="RefSeq" id="WP_170862632.1">
    <property type="nucleotide sequence ID" value="NZ_FRCZ01000001.1"/>
</dbReference>
<dbReference type="GO" id="GO:0008324">
    <property type="term" value="F:monoatomic cation transmembrane transporter activity"/>
    <property type="evidence" value="ECO:0007669"/>
    <property type="project" value="InterPro"/>
</dbReference>
<protein>
    <submittedName>
        <fullName evidence="3">Trk system potassium uptake protein TrkA</fullName>
    </submittedName>
</protein>
<dbReference type="PROSITE" id="PS51201">
    <property type="entry name" value="RCK_N"/>
    <property type="match status" value="1"/>
</dbReference>
<sequence>MIKKQFVVIGLGRFGSTICKELFLQGHEVLAIDQLPENIHKVSKYASHVVVADAIDEDALNSLGLRNFDHAIIAIGEKIQPSILCTLILKEMGIKKVWVKAQNEQHEKVLEKIGADRVIHPEKEMGIRIANQLNSERIIDYIELSKEYSIIELVASNKVSSQTIENLDIRAKYGCTLLAIKNGEDINISPSSKDTIYEGDILIVMGQNNDLKRFEVQGL</sequence>
<dbReference type="InterPro" id="IPR006037">
    <property type="entry name" value="RCK_C"/>
</dbReference>
<reference evidence="3 4" key="1">
    <citation type="submission" date="2016-11" db="EMBL/GenBank/DDBJ databases">
        <authorList>
            <person name="Jaros S."/>
            <person name="Januszkiewicz K."/>
            <person name="Wedrychowicz H."/>
        </authorList>
    </citation>
    <scope>NUCLEOTIDE SEQUENCE [LARGE SCALE GENOMIC DNA]</scope>
    <source>
        <strain evidence="3 4">CGMCC 1.10681</strain>
    </source>
</reference>
<dbReference type="AlphaFoldDB" id="A0A1M7KHV4"/>
<accession>A0A1M7KHV4</accession>
<dbReference type="GO" id="GO:0006813">
    <property type="term" value="P:potassium ion transport"/>
    <property type="evidence" value="ECO:0007669"/>
    <property type="project" value="InterPro"/>
</dbReference>
<dbReference type="Gene3D" id="3.40.50.720">
    <property type="entry name" value="NAD(P)-binding Rossmann-like Domain"/>
    <property type="match status" value="1"/>
</dbReference>
<dbReference type="Pfam" id="PF02080">
    <property type="entry name" value="TrkA_C"/>
    <property type="match status" value="1"/>
</dbReference>
<evidence type="ECO:0000259" key="2">
    <source>
        <dbReference type="PROSITE" id="PS51202"/>
    </source>
</evidence>
<feature type="domain" description="RCK C-terminal" evidence="2">
    <location>
        <begin position="136"/>
        <end position="219"/>
    </location>
</feature>
<dbReference type="SUPFAM" id="SSF51735">
    <property type="entry name" value="NAD(P)-binding Rossmann-fold domains"/>
    <property type="match status" value="1"/>
</dbReference>
<dbReference type="PROSITE" id="PS51202">
    <property type="entry name" value="RCK_C"/>
    <property type="match status" value="1"/>
</dbReference>
<proteinExistence type="predicted"/>
<dbReference type="PANTHER" id="PTHR43833:SF7">
    <property type="entry name" value="KTR SYSTEM POTASSIUM UPTAKE PROTEIN C"/>
    <property type="match status" value="1"/>
</dbReference>
<dbReference type="EMBL" id="FRCZ01000001">
    <property type="protein sequence ID" value="SHM64893.1"/>
    <property type="molecule type" value="Genomic_DNA"/>
</dbReference>
<name>A0A1M7KHV4_9BACI</name>
<dbReference type="InterPro" id="IPR036721">
    <property type="entry name" value="RCK_C_sf"/>
</dbReference>
<dbReference type="InterPro" id="IPR036291">
    <property type="entry name" value="NAD(P)-bd_dom_sf"/>
</dbReference>
<dbReference type="STRING" id="1027249.SAMN05216179_0716"/>
<evidence type="ECO:0000259" key="1">
    <source>
        <dbReference type="PROSITE" id="PS51201"/>
    </source>
</evidence>
<gene>
    <name evidence="3" type="ORF">SAMN05216179_0716</name>
</gene>
<organism evidence="3 4">
    <name type="scientific">Gracilibacillus kekensis</name>
    <dbReference type="NCBI Taxonomy" id="1027249"/>
    <lineage>
        <taxon>Bacteria</taxon>
        <taxon>Bacillati</taxon>
        <taxon>Bacillota</taxon>
        <taxon>Bacilli</taxon>
        <taxon>Bacillales</taxon>
        <taxon>Bacillaceae</taxon>
        <taxon>Gracilibacillus</taxon>
    </lineage>
</organism>
<dbReference type="PANTHER" id="PTHR43833">
    <property type="entry name" value="POTASSIUM CHANNEL PROTEIN 2-RELATED-RELATED"/>
    <property type="match status" value="1"/>
</dbReference>